<evidence type="ECO:0000256" key="12">
    <source>
        <dbReference type="ARBA" id="ARBA00023315"/>
    </source>
</evidence>
<dbReference type="PANTHER" id="PTHR31201">
    <property type="entry name" value="OS01G0585100 PROTEIN"/>
    <property type="match status" value="1"/>
</dbReference>
<evidence type="ECO:0000256" key="3">
    <source>
        <dbReference type="ARBA" id="ARBA00019082"/>
    </source>
</evidence>
<name>A0AAP0MGU8_9ROSI</name>
<feature type="transmembrane region" description="Helical" evidence="13">
    <location>
        <begin position="172"/>
        <end position="194"/>
    </location>
</feature>
<organism evidence="14 15">
    <name type="scientific">Citrus x changshan-huyou</name>
    <dbReference type="NCBI Taxonomy" id="2935761"/>
    <lineage>
        <taxon>Eukaryota</taxon>
        <taxon>Viridiplantae</taxon>
        <taxon>Streptophyta</taxon>
        <taxon>Embryophyta</taxon>
        <taxon>Tracheophyta</taxon>
        <taxon>Spermatophyta</taxon>
        <taxon>Magnoliopsida</taxon>
        <taxon>eudicotyledons</taxon>
        <taxon>Gunneridae</taxon>
        <taxon>Pentapetalae</taxon>
        <taxon>rosids</taxon>
        <taxon>malvids</taxon>
        <taxon>Sapindales</taxon>
        <taxon>Rutaceae</taxon>
        <taxon>Aurantioideae</taxon>
        <taxon>Citrus</taxon>
    </lineage>
</organism>
<dbReference type="Proteomes" id="UP001428341">
    <property type="component" value="Unassembled WGS sequence"/>
</dbReference>
<dbReference type="AlphaFoldDB" id="A0AAP0MGU8"/>
<dbReference type="Pfam" id="PF10998">
    <property type="entry name" value="DUF2838"/>
    <property type="match status" value="2"/>
</dbReference>
<evidence type="ECO:0000256" key="9">
    <source>
        <dbReference type="ARBA" id="ARBA00023136"/>
    </source>
</evidence>
<evidence type="ECO:0000256" key="7">
    <source>
        <dbReference type="ARBA" id="ARBA00022989"/>
    </source>
</evidence>
<evidence type="ECO:0000256" key="8">
    <source>
        <dbReference type="ARBA" id="ARBA00023098"/>
    </source>
</evidence>
<evidence type="ECO:0000256" key="5">
    <source>
        <dbReference type="ARBA" id="ARBA00022679"/>
    </source>
</evidence>
<keyword evidence="6 13" id="KW-0812">Transmembrane</keyword>
<reference evidence="14 15" key="1">
    <citation type="submission" date="2024-05" db="EMBL/GenBank/DDBJ databases">
        <title>Haplotype-resolved chromosome-level genome assembly of Huyou (Citrus changshanensis).</title>
        <authorList>
            <person name="Miao C."/>
            <person name="Chen W."/>
            <person name="Wu Y."/>
            <person name="Wang L."/>
            <person name="Zhao S."/>
            <person name="Grierson D."/>
            <person name="Xu C."/>
            <person name="Chen K."/>
        </authorList>
    </citation>
    <scope>NUCLEOTIDE SEQUENCE [LARGE SCALE GENOMIC DNA]</scope>
    <source>
        <strain evidence="14">01-14</strain>
        <tissue evidence="14">Leaf</tissue>
    </source>
</reference>
<evidence type="ECO:0000256" key="11">
    <source>
        <dbReference type="ARBA" id="ARBA00023264"/>
    </source>
</evidence>
<feature type="transmembrane region" description="Helical" evidence="13">
    <location>
        <begin position="346"/>
        <end position="369"/>
    </location>
</feature>
<keyword evidence="8" id="KW-0443">Lipid metabolism</keyword>
<comment type="subcellular location">
    <subcellularLocation>
        <location evidence="1">Membrane</location>
        <topology evidence="1">Multi-pass membrane protein</topology>
    </subcellularLocation>
</comment>
<evidence type="ECO:0000256" key="6">
    <source>
        <dbReference type="ARBA" id="ARBA00022692"/>
    </source>
</evidence>
<feature type="transmembrane region" description="Helical" evidence="13">
    <location>
        <begin position="231"/>
        <end position="250"/>
    </location>
</feature>
<comment type="similarity">
    <text evidence="2">Belongs to the GPC1 family.</text>
</comment>
<feature type="transmembrane region" description="Helical" evidence="13">
    <location>
        <begin position="104"/>
        <end position="122"/>
    </location>
</feature>
<keyword evidence="12" id="KW-0012">Acyltransferase</keyword>
<dbReference type="PANTHER" id="PTHR31201:SF1">
    <property type="entry name" value="GLYCEROPHOSPHOCHOLINE ACYLTRANSFERASE 1"/>
    <property type="match status" value="1"/>
</dbReference>
<dbReference type="GO" id="GO:0016746">
    <property type="term" value="F:acyltransferase activity"/>
    <property type="evidence" value="ECO:0007669"/>
    <property type="project" value="UniProtKB-KW"/>
</dbReference>
<keyword evidence="4" id="KW-0444">Lipid biosynthesis</keyword>
<evidence type="ECO:0000256" key="4">
    <source>
        <dbReference type="ARBA" id="ARBA00022516"/>
    </source>
</evidence>
<protein>
    <recommendedName>
        <fullName evidence="3">Glycerophosphocholine acyltransferase 1</fullName>
    </recommendedName>
</protein>
<comment type="caution">
    <text evidence="14">The sequence shown here is derived from an EMBL/GenBank/DDBJ whole genome shotgun (WGS) entry which is preliminary data.</text>
</comment>
<keyword evidence="15" id="KW-1185">Reference proteome</keyword>
<feature type="transmembrane region" description="Helical" evidence="13">
    <location>
        <begin position="278"/>
        <end position="301"/>
    </location>
</feature>
<evidence type="ECO:0000256" key="13">
    <source>
        <dbReference type="SAM" id="Phobius"/>
    </source>
</evidence>
<feature type="transmembrane region" description="Helical" evidence="13">
    <location>
        <begin position="128"/>
        <end position="145"/>
    </location>
</feature>
<dbReference type="EMBL" id="JBCGBO010000004">
    <property type="protein sequence ID" value="KAK9208894.1"/>
    <property type="molecule type" value="Genomic_DNA"/>
</dbReference>
<sequence>MCRGRSRNTDLCPRIKQKTPPLLYHLVSGLRKRKGTMSSDETVEETNGDSFGKVKQRFKDRSQKVVQTKAIMSKKAVQTKEMLSKQAVKIAKQAEEHERFINKVTHLLGVLGFGGFCFLLGARPHDIHYVYCLFYIIFVPLRWIYYRFKKWHYYLLFLPCPRKMTSEKSDMYALVCQDFCYYANTIFLVDLLLYPKNEKLFMVCFSFAEGPLAWALIVWRCSLVFNSVDKIVSVLIHLLPGLVFFTIRWWNPESFAAMHPEGSSRRASWPYVEDKSYLLTWLFLVPLGAYTLWQVLYFLIVNVLRRQRLLRDPEVMTSYRELSKKAQKANNIWWRLSGLLGDQNRMFMYIAFQAIFTVATMALTVPIFLSYKLHVIFQILKISAAIWNGGSFLLEVMPKQVILKEKKKAEIQPAQPQRPQDQSLVLMENLIETNRSTEAS</sequence>
<evidence type="ECO:0000256" key="10">
    <source>
        <dbReference type="ARBA" id="ARBA00023209"/>
    </source>
</evidence>
<keyword evidence="7 13" id="KW-1133">Transmembrane helix</keyword>
<dbReference type="InterPro" id="IPR021261">
    <property type="entry name" value="GPCAT"/>
</dbReference>
<evidence type="ECO:0000256" key="1">
    <source>
        <dbReference type="ARBA" id="ARBA00004141"/>
    </source>
</evidence>
<evidence type="ECO:0000313" key="14">
    <source>
        <dbReference type="EMBL" id="KAK9208894.1"/>
    </source>
</evidence>
<accession>A0AAP0MGU8</accession>
<evidence type="ECO:0000313" key="15">
    <source>
        <dbReference type="Proteomes" id="UP001428341"/>
    </source>
</evidence>
<keyword evidence="11" id="KW-1208">Phospholipid metabolism</keyword>
<proteinExistence type="inferred from homology"/>
<keyword evidence="10" id="KW-0594">Phospholipid biosynthesis</keyword>
<dbReference type="GO" id="GO:0006656">
    <property type="term" value="P:phosphatidylcholine biosynthetic process"/>
    <property type="evidence" value="ECO:0007669"/>
    <property type="project" value="TreeGrafter"/>
</dbReference>
<keyword evidence="9 13" id="KW-0472">Membrane</keyword>
<feature type="transmembrane region" description="Helical" evidence="13">
    <location>
        <begin position="375"/>
        <end position="397"/>
    </location>
</feature>
<gene>
    <name evidence="14" type="ORF">WN944_001255</name>
</gene>
<evidence type="ECO:0000256" key="2">
    <source>
        <dbReference type="ARBA" id="ARBA00006675"/>
    </source>
</evidence>
<feature type="transmembrane region" description="Helical" evidence="13">
    <location>
        <begin position="200"/>
        <end position="219"/>
    </location>
</feature>
<keyword evidence="5" id="KW-0808">Transferase</keyword>
<dbReference type="GO" id="GO:0016020">
    <property type="term" value="C:membrane"/>
    <property type="evidence" value="ECO:0007669"/>
    <property type="project" value="UniProtKB-SubCell"/>
</dbReference>